<dbReference type="PANTHER" id="PTHR23416">
    <property type="entry name" value="SIALIC ACID SYNTHASE-RELATED"/>
    <property type="match status" value="1"/>
</dbReference>
<dbReference type="EMBL" id="PVTP01000004">
    <property type="protein sequence ID" value="PRY78178.1"/>
    <property type="molecule type" value="Genomic_DNA"/>
</dbReference>
<protein>
    <submittedName>
        <fullName evidence="3">Transferase family hexapeptide repeat protein</fullName>
    </submittedName>
</protein>
<name>A0A2T0W0N1_9RHOB</name>
<dbReference type="Gene3D" id="2.160.10.10">
    <property type="entry name" value="Hexapeptide repeat proteins"/>
    <property type="match status" value="1"/>
</dbReference>
<evidence type="ECO:0000313" key="4">
    <source>
        <dbReference type="Proteomes" id="UP000238007"/>
    </source>
</evidence>
<organism evidence="3 4">
    <name type="scientific">Yoonia maritima</name>
    <dbReference type="NCBI Taxonomy" id="1435347"/>
    <lineage>
        <taxon>Bacteria</taxon>
        <taxon>Pseudomonadati</taxon>
        <taxon>Pseudomonadota</taxon>
        <taxon>Alphaproteobacteria</taxon>
        <taxon>Rhodobacterales</taxon>
        <taxon>Paracoccaceae</taxon>
        <taxon>Yoonia</taxon>
    </lineage>
</organism>
<dbReference type="InterPro" id="IPR011004">
    <property type="entry name" value="Trimer_LpxA-like_sf"/>
</dbReference>
<accession>A0A2T0W0N1</accession>
<reference evidence="3 4" key="1">
    <citation type="submission" date="2018-03" db="EMBL/GenBank/DDBJ databases">
        <title>Genomic Encyclopedia of Archaeal and Bacterial Type Strains, Phase II (KMG-II): from individual species to whole genera.</title>
        <authorList>
            <person name="Goeker M."/>
        </authorList>
    </citation>
    <scope>NUCLEOTIDE SEQUENCE [LARGE SCALE GENOMIC DNA]</scope>
    <source>
        <strain evidence="3 4">DSM 101533</strain>
    </source>
</reference>
<dbReference type="PANTHER" id="PTHR23416:SF23">
    <property type="entry name" value="ACETYLTRANSFERASE C18B11.09C-RELATED"/>
    <property type="match status" value="1"/>
</dbReference>
<dbReference type="GO" id="GO:0005829">
    <property type="term" value="C:cytosol"/>
    <property type="evidence" value="ECO:0007669"/>
    <property type="project" value="TreeGrafter"/>
</dbReference>
<sequence length="112" mass="11647">MPWNLCIGDQAAVGDHAILYALGEIQIGARATVSQYAHLCAGSHDTRDLARPLMTPSICIGQDAWVCADAFVGPGVRIGKGAILGARAVAMKDLPEGKVGVGNPMVVQAKHD</sequence>
<dbReference type="AlphaFoldDB" id="A0A2T0W0N1"/>
<dbReference type="GO" id="GO:0008374">
    <property type="term" value="F:O-acyltransferase activity"/>
    <property type="evidence" value="ECO:0007669"/>
    <property type="project" value="TreeGrafter"/>
</dbReference>
<evidence type="ECO:0000256" key="2">
    <source>
        <dbReference type="ARBA" id="ARBA00022679"/>
    </source>
</evidence>
<comment type="caution">
    <text evidence="3">The sequence shown here is derived from an EMBL/GenBank/DDBJ whole genome shotgun (WGS) entry which is preliminary data.</text>
</comment>
<evidence type="ECO:0000313" key="3">
    <source>
        <dbReference type="EMBL" id="PRY78178.1"/>
    </source>
</evidence>
<comment type="similarity">
    <text evidence="1">Belongs to the transferase hexapeptide repeat family.</text>
</comment>
<dbReference type="InterPro" id="IPR051159">
    <property type="entry name" value="Hexapeptide_acetyltransf"/>
</dbReference>
<keyword evidence="4" id="KW-1185">Reference proteome</keyword>
<keyword evidence="2 3" id="KW-0808">Transferase</keyword>
<dbReference type="SUPFAM" id="SSF51161">
    <property type="entry name" value="Trimeric LpxA-like enzymes"/>
    <property type="match status" value="1"/>
</dbReference>
<proteinExistence type="inferred from homology"/>
<dbReference type="CDD" id="cd05825">
    <property type="entry name" value="LbH_wcaF_like"/>
    <property type="match status" value="1"/>
</dbReference>
<evidence type="ECO:0000256" key="1">
    <source>
        <dbReference type="ARBA" id="ARBA00007274"/>
    </source>
</evidence>
<dbReference type="Proteomes" id="UP000238007">
    <property type="component" value="Unassembled WGS sequence"/>
</dbReference>
<gene>
    <name evidence="3" type="ORF">CLV80_104142</name>
</gene>